<dbReference type="STRING" id="1576369.SAMN05421753_13020"/>
<dbReference type="SUPFAM" id="SSF89447">
    <property type="entry name" value="AbrB/MazE/MraZ-like"/>
    <property type="match status" value="1"/>
</dbReference>
<dbReference type="Proteomes" id="UP000199518">
    <property type="component" value="Unassembled WGS sequence"/>
</dbReference>
<feature type="domain" description="SpoVT-AbrB" evidence="1">
    <location>
        <begin position="8"/>
        <end position="53"/>
    </location>
</feature>
<protein>
    <submittedName>
        <fullName evidence="2">Putative addiction module antidote</fullName>
    </submittedName>
</protein>
<dbReference type="GO" id="GO:0003677">
    <property type="term" value="F:DNA binding"/>
    <property type="evidence" value="ECO:0007669"/>
    <property type="project" value="InterPro"/>
</dbReference>
<dbReference type="AlphaFoldDB" id="A0A1I3TFS3"/>
<keyword evidence="3" id="KW-1185">Reference proteome</keyword>
<dbReference type="SMART" id="SM00966">
    <property type="entry name" value="SpoVT_AbrB"/>
    <property type="match status" value="1"/>
</dbReference>
<name>A0A1I3TFS3_9PLAN</name>
<accession>A0A1I3TFS3</accession>
<proteinExistence type="predicted"/>
<organism evidence="2 3">
    <name type="scientific">Planctomicrobium piriforme</name>
    <dbReference type="NCBI Taxonomy" id="1576369"/>
    <lineage>
        <taxon>Bacteria</taxon>
        <taxon>Pseudomonadati</taxon>
        <taxon>Planctomycetota</taxon>
        <taxon>Planctomycetia</taxon>
        <taxon>Planctomycetales</taxon>
        <taxon>Planctomycetaceae</taxon>
        <taxon>Planctomicrobium</taxon>
    </lineage>
</organism>
<dbReference type="Gene3D" id="2.10.260.10">
    <property type="match status" value="1"/>
</dbReference>
<evidence type="ECO:0000313" key="3">
    <source>
        <dbReference type="Proteomes" id="UP000199518"/>
    </source>
</evidence>
<reference evidence="3" key="1">
    <citation type="submission" date="2016-10" db="EMBL/GenBank/DDBJ databases">
        <authorList>
            <person name="Varghese N."/>
            <person name="Submissions S."/>
        </authorList>
    </citation>
    <scope>NUCLEOTIDE SEQUENCE [LARGE SCALE GENOMIC DNA]</scope>
    <source>
        <strain evidence="3">DSM 26348</strain>
    </source>
</reference>
<evidence type="ECO:0000313" key="2">
    <source>
        <dbReference type="EMBL" id="SFJ70018.1"/>
    </source>
</evidence>
<dbReference type="InterPro" id="IPR037914">
    <property type="entry name" value="SpoVT-AbrB_sf"/>
</dbReference>
<dbReference type="InterPro" id="IPR007159">
    <property type="entry name" value="SpoVT-AbrB_dom"/>
</dbReference>
<dbReference type="EMBL" id="FOQD01000030">
    <property type="protein sequence ID" value="SFJ70018.1"/>
    <property type="molecule type" value="Genomic_DNA"/>
</dbReference>
<sequence length="75" mass="8353">MVREIVLRQAGGSITATLPKEMADRLNLAAGDRVFAIETPQGVLLTPYDPEFDAAMQAFSDVRKQYRNTLRKLGE</sequence>
<evidence type="ECO:0000259" key="1">
    <source>
        <dbReference type="SMART" id="SM00966"/>
    </source>
</evidence>
<gene>
    <name evidence="2" type="ORF">SAMN05421753_13020</name>
</gene>
<dbReference type="RefSeq" id="WP_217647201.1">
    <property type="nucleotide sequence ID" value="NZ_FOQD01000030.1"/>
</dbReference>
<dbReference type="Pfam" id="PF04014">
    <property type="entry name" value="MazE_antitoxin"/>
    <property type="match status" value="1"/>
</dbReference>